<sequence length="105" mass="12087">MSIAGDAIVHLIRWYQRHWSAKRAAPCCKFYPSCSNYAIQAVRRYGAFRGGLLAVLRLLRCLPWSCGGIDDVPQRYSVFYRFPWSKAHEEPRLTPLVVDDKENGL</sequence>
<dbReference type="EMBL" id="JAAIIF010000018">
    <property type="protein sequence ID" value="NMM97013.1"/>
    <property type="molecule type" value="Genomic_DNA"/>
</dbReference>
<name>A0A7Y0EV77_9BIFI</name>
<evidence type="ECO:0000313" key="2">
    <source>
        <dbReference type="EMBL" id="NMM97013.1"/>
    </source>
</evidence>
<dbReference type="HAMAP" id="MF_00386">
    <property type="entry name" value="UPF0161_YidD"/>
    <property type="match status" value="1"/>
</dbReference>
<protein>
    <recommendedName>
        <fullName evidence="1">Putative membrane protein insertion efficiency factor</fullName>
    </recommendedName>
</protein>
<proteinExistence type="inferred from homology"/>
<evidence type="ECO:0000313" key="3">
    <source>
        <dbReference type="Proteomes" id="UP000529710"/>
    </source>
</evidence>
<comment type="caution">
    <text evidence="2">The sequence shown here is derived from an EMBL/GenBank/DDBJ whole genome shotgun (WGS) entry which is preliminary data.</text>
</comment>
<dbReference type="InterPro" id="IPR002696">
    <property type="entry name" value="Membr_insert_effic_factor_YidD"/>
</dbReference>
<dbReference type="RefSeq" id="WP_169080873.1">
    <property type="nucleotide sequence ID" value="NZ_JAAIIF010000018.1"/>
</dbReference>
<keyword evidence="3" id="KW-1185">Reference proteome</keyword>
<keyword evidence="1" id="KW-1003">Cell membrane</keyword>
<dbReference type="PANTHER" id="PTHR33383:SF1">
    <property type="entry name" value="MEMBRANE PROTEIN INSERTION EFFICIENCY FACTOR-RELATED"/>
    <property type="match status" value="1"/>
</dbReference>
<dbReference type="GO" id="GO:0005886">
    <property type="term" value="C:plasma membrane"/>
    <property type="evidence" value="ECO:0007669"/>
    <property type="project" value="UniProtKB-SubCell"/>
</dbReference>
<dbReference type="PANTHER" id="PTHR33383">
    <property type="entry name" value="MEMBRANE PROTEIN INSERTION EFFICIENCY FACTOR-RELATED"/>
    <property type="match status" value="1"/>
</dbReference>
<dbReference type="AlphaFoldDB" id="A0A7Y0EV77"/>
<reference evidence="2 3" key="1">
    <citation type="submission" date="2020-02" db="EMBL/GenBank/DDBJ databases">
        <title>Characterization of phylogenetic diversity of novel bifidobacterial species isolated in Czech ZOOs.</title>
        <authorList>
            <person name="Lugli G.A."/>
            <person name="Vera N.B."/>
            <person name="Ventura M."/>
        </authorList>
    </citation>
    <scope>NUCLEOTIDE SEQUENCE [LARGE SCALE GENOMIC DNA]</scope>
    <source>
        <strain evidence="2 3">DSM 109960</strain>
    </source>
</reference>
<dbReference type="Proteomes" id="UP000529710">
    <property type="component" value="Unassembled WGS sequence"/>
</dbReference>
<organism evidence="2 3">
    <name type="scientific">Bifidobacterium erythrocebi</name>
    <dbReference type="NCBI Taxonomy" id="2675325"/>
    <lineage>
        <taxon>Bacteria</taxon>
        <taxon>Bacillati</taxon>
        <taxon>Actinomycetota</taxon>
        <taxon>Actinomycetes</taxon>
        <taxon>Bifidobacteriales</taxon>
        <taxon>Bifidobacteriaceae</taxon>
        <taxon>Bifidobacterium</taxon>
    </lineage>
</organism>
<evidence type="ECO:0000256" key="1">
    <source>
        <dbReference type="HAMAP-Rule" id="MF_00386"/>
    </source>
</evidence>
<comment type="function">
    <text evidence="1">Could be involved in insertion of integral membrane proteins into the membrane.</text>
</comment>
<dbReference type="SMART" id="SM01234">
    <property type="entry name" value="Haemolytic"/>
    <property type="match status" value="1"/>
</dbReference>
<comment type="subcellular location">
    <subcellularLocation>
        <location evidence="1">Cell membrane</location>
        <topology evidence="1">Peripheral membrane protein</topology>
        <orientation evidence="1">Cytoplasmic side</orientation>
    </subcellularLocation>
</comment>
<accession>A0A7Y0EV77</accession>
<gene>
    <name evidence="2" type="ORF">G1C98_1751</name>
</gene>
<comment type="similarity">
    <text evidence="1">Belongs to the UPF0161 family.</text>
</comment>
<keyword evidence="1" id="KW-0472">Membrane</keyword>
<dbReference type="NCBIfam" id="TIGR00278">
    <property type="entry name" value="membrane protein insertion efficiency factor YidD"/>
    <property type="match status" value="1"/>
</dbReference>
<dbReference type="Pfam" id="PF01809">
    <property type="entry name" value="YidD"/>
    <property type="match status" value="1"/>
</dbReference>